<organism evidence="2 3">
    <name type="scientific">Acanthopleuribacter pedis</name>
    <dbReference type="NCBI Taxonomy" id="442870"/>
    <lineage>
        <taxon>Bacteria</taxon>
        <taxon>Pseudomonadati</taxon>
        <taxon>Acidobacteriota</taxon>
        <taxon>Holophagae</taxon>
        <taxon>Acanthopleuribacterales</taxon>
        <taxon>Acanthopleuribacteraceae</taxon>
        <taxon>Acanthopleuribacter</taxon>
    </lineage>
</organism>
<evidence type="ECO:0000313" key="2">
    <source>
        <dbReference type="EMBL" id="MBO1322591.1"/>
    </source>
</evidence>
<feature type="region of interest" description="Disordered" evidence="1">
    <location>
        <begin position="1"/>
        <end position="32"/>
    </location>
</feature>
<proteinExistence type="predicted"/>
<sequence>MLEPASQQGVQQVVQQQLEQGTQQQQQFDEPDQADVTRFEELLKAQNDGVVDGNTGVEKAEIHAGEIQAVSVKENAVEAAVPSMEVEEGASLGDVILKGMEKISATHEGHVNNLSHLLEVGKNEPINFQDGVKLQMEIMQMNLQQDITTKVADKASQGVQTLFRNQ</sequence>
<name>A0A8J7QBL5_9BACT</name>
<dbReference type="Pfam" id="PF17001">
    <property type="entry name" value="T3SS_basalb_I"/>
    <property type="match status" value="1"/>
</dbReference>
<dbReference type="Proteomes" id="UP000664417">
    <property type="component" value="Unassembled WGS sequence"/>
</dbReference>
<protein>
    <submittedName>
        <fullName evidence="2">Type III secretion system inner rod subunit SctI</fullName>
    </submittedName>
</protein>
<dbReference type="AlphaFoldDB" id="A0A8J7QBL5"/>
<dbReference type="GO" id="GO:0030254">
    <property type="term" value="P:protein secretion by the type III secretion system"/>
    <property type="evidence" value="ECO:0007669"/>
    <property type="project" value="InterPro"/>
</dbReference>
<reference evidence="2" key="1">
    <citation type="submission" date="2021-03" db="EMBL/GenBank/DDBJ databases">
        <authorList>
            <person name="Wang G."/>
        </authorList>
    </citation>
    <scope>NUCLEOTIDE SEQUENCE</scope>
    <source>
        <strain evidence="2">KCTC 12899</strain>
    </source>
</reference>
<gene>
    <name evidence="2" type="primary">sctI</name>
    <name evidence="2" type="ORF">J3U88_29225</name>
</gene>
<dbReference type="InterPro" id="IPR012670">
    <property type="entry name" value="T3SS_YscI/HrpB"/>
</dbReference>
<comment type="caution">
    <text evidence="2">The sequence shown here is derived from an EMBL/GenBank/DDBJ whole genome shotgun (WGS) entry which is preliminary data.</text>
</comment>
<feature type="compositionally biased region" description="Low complexity" evidence="1">
    <location>
        <begin position="7"/>
        <end position="27"/>
    </location>
</feature>
<evidence type="ECO:0000313" key="3">
    <source>
        <dbReference type="Proteomes" id="UP000664417"/>
    </source>
</evidence>
<dbReference type="EMBL" id="JAFREP010000039">
    <property type="protein sequence ID" value="MBO1322591.1"/>
    <property type="molecule type" value="Genomic_DNA"/>
</dbReference>
<keyword evidence="3" id="KW-1185">Reference proteome</keyword>
<accession>A0A8J7QBL5</accession>
<evidence type="ECO:0000256" key="1">
    <source>
        <dbReference type="SAM" id="MobiDB-lite"/>
    </source>
</evidence>
<dbReference type="RefSeq" id="WP_207862564.1">
    <property type="nucleotide sequence ID" value="NZ_JAFREP010000039.1"/>
</dbReference>
<dbReference type="NCBIfam" id="TIGR02497">
    <property type="entry name" value="yscI_hrpB_dom"/>
    <property type="match status" value="1"/>
</dbReference>